<feature type="transmembrane region" description="Helical" evidence="1">
    <location>
        <begin position="84"/>
        <end position="103"/>
    </location>
</feature>
<comment type="caution">
    <text evidence="2">The sequence shown here is derived from an EMBL/GenBank/DDBJ whole genome shotgun (WGS) entry which is preliminary data.</text>
</comment>
<organism evidence="2 3">
    <name type="scientific">Luteolibacter arcticus</name>
    <dbReference type="NCBI Taxonomy" id="1581411"/>
    <lineage>
        <taxon>Bacteria</taxon>
        <taxon>Pseudomonadati</taxon>
        <taxon>Verrucomicrobiota</taxon>
        <taxon>Verrucomicrobiia</taxon>
        <taxon>Verrucomicrobiales</taxon>
        <taxon>Verrucomicrobiaceae</taxon>
        <taxon>Luteolibacter</taxon>
    </lineage>
</organism>
<dbReference type="Proteomes" id="UP001320876">
    <property type="component" value="Unassembled WGS sequence"/>
</dbReference>
<gene>
    <name evidence="2" type="ORF">OKA05_26300</name>
</gene>
<feature type="transmembrane region" description="Helical" evidence="1">
    <location>
        <begin position="38"/>
        <end position="64"/>
    </location>
</feature>
<name>A0ABT3GRF3_9BACT</name>
<feature type="transmembrane region" description="Helical" evidence="1">
    <location>
        <begin position="6"/>
        <end position="26"/>
    </location>
</feature>
<protein>
    <submittedName>
        <fullName evidence="2">Uncharacterized protein</fullName>
    </submittedName>
</protein>
<proteinExistence type="predicted"/>
<sequence>MDAWSIVGFIQSGLLWILAGVSLLWIFRRIEDAAAVRLLSPVLILQAVTSLIWGYVIAMELFVARYSGAIYTAEATNLRLNGPYWWVYWLLFAAPLVSLAFLIPRVRRSMPVVAGISLFAFSVVCSGLLLGMAKAASP</sequence>
<evidence type="ECO:0000313" key="2">
    <source>
        <dbReference type="EMBL" id="MCW1926098.1"/>
    </source>
</evidence>
<keyword evidence="1" id="KW-1133">Transmembrane helix</keyword>
<accession>A0ABT3GRF3</accession>
<keyword evidence="1" id="KW-0812">Transmembrane</keyword>
<keyword evidence="3" id="KW-1185">Reference proteome</keyword>
<evidence type="ECO:0000313" key="3">
    <source>
        <dbReference type="Proteomes" id="UP001320876"/>
    </source>
</evidence>
<keyword evidence="1" id="KW-0472">Membrane</keyword>
<feature type="transmembrane region" description="Helical" evidence="1">
    <location>
        <begin position="110"/>
        <end position="133"/>
    </location>
</feature>
<dbReference type="EMBL" id="JAPDDT010000021">
    <property type="protein sequence ID" value="MCW1926098.1"/>
    <property type="molecule type" value="Genomic_DNA"/>
</dbReference>
<reference evidence="2 3" key="1">
    <citation type="submission" date="2022-10" db="EMBL/GenBank/DDBJ databases">
        <title>Luteolibacter arcticus strain CCTCC AB 2014275, whole genome shotgun sequencing project.</title>
        <authorList>
            <person name="Zhao G."/>
            <person name="Shen L."/>
        </authorList>
    </citation>
    <scope>NUCLEOTIDE SEQUENCE [LARGE SCALE GENOMIC DNA]</scope>
    <source>
        <strain evidence="2 3">CCTCC AB 2014275</strain>
    </source>
</reference>
<evidence type="ECO:0000256" key="1">
    <source>
        <dbReference type="SAM" id="Phobius"/>
    </source>
</evidence>
<dbReference type="RefSeq" id="WP_264490206.1">
    <property type="nucleotide sequence ID" value="NZ_JAPDDT010000021.1"/>
</dbReference>